<evidence type="ECO:0000256" key="4">
    <source>
        <dbReference type="ARBA" id="ARBA00022692"/>
    </source>
</evidence>
<keyword evidence="3" id="KW-1003">Cell membrane</keyword>
<sequence>MGAGLARVTIAAPRRRVDLALPDQIPLAELLPDLLRHAGESLADEGERHGGWLLRRPDGAPLLGGRPLRAQGIRDGEILHLTPARAHWPAPEYDDVVDVIAGAARRTGPWSPAATRIATRAVAVALVPAALPPLLLAPPSAAGAYTAAGLTVALLLAAVTASRAYGDAGAAAVAGALAMPFAGVSGALLVAMDRTAAPASWWGAPETLVAAVAVLLAALLAAVGTAVHPWIPAACASAALQAVPAAALALAIPAAHSAAVLVTAAVCTLGLLPLLAIRLGRLPIPAIALPPPVTDPDDDDDAGLDGLREARRRPPRETVLAALSRTDEFLTGLLAGHAVVITVAALVLALHGGVPARMLAGAVAVSVLLRTRGLVTTHHRVPLLAAGTGVLLALASTVAAEVPSPLVAVLLAATALTVLAAGAAWSRRPPSLYLARAAELLDTAALVSLIPLTCVVLGLYASLRNLNG</sequence>
<feature type="transmembrane region" description="Helical" evidence="7">
    <location>
        <begin position="168"/>
        <end position="190"/>
    </location>
</feature>
<proteinExistence type="inferred from homology"/>
<dbReference type="InterPro" id="IPR024962">
    <property type="entry name" value="YukD-like"/>
</dbReference>
<evidence type="ECO:0000256" key="5">
    <source>
        <dbReference type="ARBA" id="ARBA00022989"/>
    </source>
</evidence>
<dbReference type="RefSeq" id="WP_306836015.1">
    <property type="nucleotide sequence ID" value="NZ_JAUSRA010000001.1"/>
</dbReference>
<keyword evidence="5 7" id="KW-1133">Transmembrane helix</keyword>
<name>A0ABT9N3X6_9ACTN</name>
<keyword evidence="4 7" id="KW-0812">Transmembrane</keyword>
<organism evidence="9 10">
    <name type="scientific">Catenuloplanes nepalensis</name>
    <dbReference type="NCBI Taxonomy" id="587533"/>
    <lineage>
        <taxon>Bacteria</taxon>
        <taxon>Bacillati</taxon>
        <taxon>Actinomycetota</taxon>
        <taxon>Actinomycetes</taxon>
        <taxon>Micromonosporales</taxon>
        <taxon>Micromonosporaceae</taxon>
        <taxon>Catenuloplanes</taxon>
    </lineage>
</organism>
<feature type="transmembrane region" description="Helical" evidence="7">
    <location>
        <begin position="406"/>
        <end position="425"/>
    </location>
</feature>
<evidence type="ECO:0000256" key="7">
    <source>
        <dbReference type="SAM" id="Phobius"/>
    </source>
</evidence>
<keyword evidence="10" id="KW-1185">Reference proteome</keyword>
<evidence type="ECO:0000259" key="8">
    <source>
        <dbReference type="Pfam" id="PF19053"/>
    </source>
</evidence>
<dbReference type="Gene3D" id="3.10.20.90">
    <property type="entry name" value="Phosphatidylinositol 3-kinase Catalytic Subunit, Chain A, domain 1"/>
    <property type="match status" value="1"/>
</dbReference>
<feature type="transmembrane region" description="Helical" evidence="7">
    <location>
        <begin position="142"/>
        <end position="161"/>
    </location>
</feature>
<comment type="subcellular location">
    <subcellularLocation>
        <location evidence="1">Cell membrane</location>
        <topology evidence="1">Multi-pass membrane protein</topology>
    </subcellularLocation>
</comment>
<feature type="transmembrane region" description="Helical" evidence="7">
    <location>
        <begin position="230"/>
        <end position="252"/>
    </location>
</feature>
<feature type="transmembrane region" description="Helical" evidence="7">
    <location>
        <begin position="329"/>
        <end position="348"/>
    </location>
</feature>
<evidence type="ECO:0000256" key="2">
    <source>
        <dbReference type="ARBA" id="ARBA00006162"/>
    </source>
</evidence>
<evidence type="ECO:0000256" key="1">
    <source>
        <dbReference type="ARBA" id="ARBA00004651"/>
    </source>
</evidence>
<evidence type="ECO:0000256" key="6">
    <source>
        <dbReference type="ARBA" id="ARBA00023136"/>
    </source>
</evidence>
<dbReference type="EMBL" id="JAUSRA010000001">
    <property type="protein sequence ID" value="MDP9798255.1"/>
    <property type="molecule type" value="Genomic_DNA"/>
</dbReference>
<protein>
    <submittedName>
        <fullName evidence="9">Type VII secretion integral membrane protein EccD</fullName>
    </submittedName>
</protein>
<evidence type="ECO:0000256" key="3">
    <source>
        <dbReference type="ARBA" id="ARBA00022475"/>
    </source>
</evidence>
<accession>A0ABT9N3X6</accession>
<dbReference type="Proteomes" id="UP001240984">
    <property type="component" value="Unassembled WGS sequence"/>
</dbReference>
<dbReference type="InterPro" id="IPR044049">
    <property type="entry name" value="EccD_transm"/>
</dbReference>
<gene>
    <name evidence="9" type="ORF">J2S43_006767</name>
</gene>
<reference evidence="9 10" key="1">
    <citation type="submission" date="2023-07" db="EMBL/GenBank/DDBJ databases">
        <title>Sequencing the genomes of 1000 actinobacteria strains.</title>
        <authorList>
            <person name="Klenk H.-P."/>
        </authorList>
    </citation>
    <scope>NUCLEOTIDE SEQUENCE [LARGE SCALE GENOMIC DNA]</scope>
    <source>
        <strain evidence="9 10">DSM 44710</strain>
    </source>
</reference>
<evidence type="ECO:0000313" key="9">
    <source>
        <dbReference type="EMBL" id="MDP9798255.1"/>
    </source>
</evidence>
<dbReference type="Pfam" id="PF08817">
    <property type="entry name" value="YukD"/>
    <property type="match status" value="1"/>
</dbReference>
<comment type="caution">
    <text evidence="9">The sequence shown here is derived from an EMBL/GenBank/DDBJ whole genome shotgun (WGS) entry which is preliminary data.</text>
</comment>
<dbReference type="Pfam" id="PF19053">
    <property type="entry name" value="EccD"/>
    <property type="match status" value="1"/>
</dbReference>
<comment type="similarity">
    <text evidence="2">Belongs to the EccD/Snm4 family.</text>
</comment>
<dbReference type="InterPro" id="IPR006707">
    <property type="entry name" value="T7SS_EccD"/>
</dbReference>
<keyword evidence="6 7" id="KW-0472">Membrane</keyword>
<feature type="transmembrane region" description="Helical" evidence="7">
    <location>
        <begin position="381"/>
        <end position="400"/>
    </location>
</feature>
<evidence type="ECO:0000313" key="10">
    <source>
        <dbReference type="Proteomes" id="UP001240984"/>
    </source>
</evidence>
<feature type="domain" description="EccD-like transmembrane" evidence="8">
    <location>
        <begin position="115"/>
        <end position="466"/>
    </location>
</feature>
<dbReference type="PIRSF" id="PIRSF017804">
    <property type="entry name" value="Secretion_EccD1"/>
    <property type="match status" value="1"/>
</dbReference>
<feature type="transmembrane region" description="Helical" evidence="7">
    <location>
        <begin position="437"/>
        <end position="461"/>
    </location>
</feature>
<feature type="transmembrane region" description="Helical" evidence="7">
    <location>
        <begin position="258"/>
        <end position="277"/>
    </location>
</feature>
<feature type="transmembrane region" description="Helical" evidence="7">
    <location>
        <begin position="202"/>
        <end position="223"/>
    </location>
</feature>
<dbReference type="NCBIfam" id="TIGR03920">
    <property type="entry name" value="T7SS_EccD"/>
    <property type="match status" value="1"/>
</dbReference>